<reference evidence="1" key="1">
    <citation type="submission" date="2020-07" db="EMBL/GenBank/DDBJ databases">
        <title>Hypervirulent multi-drug resistant Proteus mirabilis strain with mosaic plasmid.</title>
        <authorList>
            <person name="Shelenkov A."/>
            <person name="Mikhaylova Y.V."/>
            <person name="Yanushevich Y.G."/>
            <person name="Petrova L."/>
            <person name="Fomina V."/>
            <person name="Zamyatin M."/>
            <person name="Shagin D."/>
        </authorList>
    </citation>
    <scope>NUCLEOTIDE SEQUENCE</scope>
    <source>
        <strain evidence="1">CriePir89</strain>
    </source>
</reference>
<dbReference type="RefSeq" id="WP_063691801.1">
    <property type="nucleotide sequence ID" value="NZ_CABMNS010000001.1"/>
</dbReference>
<gene>
    <name evidence="1" type="ORF">HZ283_08355</name>
</gene>
<evidence type="ECO:0000313" key="1">
    <source>
        <dbReference type="EMBL" id="QLJ20818.1"/>
    </source>
</evidence>
<accession>A0A7D6AAX6</accession>
<dbReference type="EMBL" id="CP059056">
    <property type="protein sequence ID" value="QLJ20818.1"/>
    <property type="molecule type" value="Genomic_DNA"/>
</dbReference>
<protein>
    <recommendedName>
        <fullName evidence="2">DUF4238 domain-containing protein</fullName>
    </recommendedName>
</protein>
<proteinExistence type="predicted"/>
<name>A0A7D6AAX6_PROMI</name>
<evidence type="ECO:0008006" key="2">
    <source>
        <dbReference type="Google" id="ProtNLM"/>
    </source>
</evidence>
<dbReference type="AlphaFoldDB" id="A0A7D6AAX6"/>
<organism evidence="1">
    <name type="scientific">Proteus mirabilis</name>
    <dbReference type="NCBI Taxonomy" id="584"/>
    <lineage>
        <taxon>Bacteria</taxon>
        <taxon>Pseudomonadati</taxon>
        <taxon>Pseudomonadota</taxon>
        <taxon>Gammaproteobacteria</taxon>
        <taxon>Enterobacterales</taxon>
        <taxon>Morganellaceae</taxon>
        <taxon>Proteus</taxon>
    </lineage>
</organism>
<sequence>MNLIDLTKNQHFISQTEQRLNAINPFDKDKNKKIYSFSLIDRESYSIKLDSLNGFKISNTLSLNDIFSFDVLEKDNTRHNFEKLFNKYETDIKKHSDNLIIKLKNKNKDIKSEIVNIFLSKTLNFIRNPYSINKILNTYSSLRNMHPTDLIHYKNYERILNGRKPHQQHICQKLGITERKYKEWLSIIFLLLIQFEKNQFNIFEQSVKSLFEDKNLLKTIYLYTFDEKSCLLSDRGYSIPFPEDQLTSWDFNINSKCFIRYIFADIKLFSPINTPRTIYEQYKNNNNTIYYEHINNDLNELEKYNRNLVYQCHKNIYNSTPECYGL</sequence>